<dbReference type="RefSeq" id="WP_051790284.1">
    <property type="nucleotide sequence ID" value="NZ_AWQU01000079.1"/>
</dbReference>
<dbReference type="EMBL" id="AWQU01000079">
    <property type="protein sequence ID" value="KFB07526.1"/>
    <property type="molecule type" value="Genomic_DNA"/>
</dbReference>
<keyword evidence="1" id="KW-0812">Transmembrane</keyword>
<name>A0A084U3J0_MALIO</name>
<comment type="caution">
    <text evidence="2">The sequence shown here is derived from an EMBL/GenBank/DDBJ whole genome shotgun (WGS) entry which is preliminary data.</text>
</comment>
<feature type="transmembrane region" description="Helical" evidence="1">
    <location>
        <begin position="20"/>
        <end position="43"/>
    </location>
</feature>
<dbReference type="AlphaFoldDB" id="A0A084U3J0"/>
<dbReference type="Proteomes" id="UP000028523">
    <property type="component" value="Unassembled WGS sequence"/>
</dbReference>
<keyword evidence="1" id="KW-0472">Membrane</keyword>
<gene>
    <name evidence="2" type="ORF">P271_368</name>
</gene>
<evidence type="ECO:0000256" key="1">
    <source>
        <dbReference type="SAM" id="Phobius"/>
    </source>
</evidence>
<keyword evidence="3" id="KW-1185">Reference proteome</keyword>
<organism evidence="2 3">
    <name type="scientific">Malacoplasma iowae DK-CPA</name>
    <dbReference type="NCBI Taxonomy" id="1394179"/>
    <lineage>
        <taxon>Bacteria</taxon>
        <taxon>Bacillati</taxon>
        <taxon>Mycoplasmatota</taxon>
        <taxon>Mycoplasmoidales</taxon>
        <taxon>Mycoplasmoidaceae</taxon>
        <taxon>Malacoplasma</taxon>
    </lineage>
</organism>
<accession>A0A084U3J0</accession>
<keyword evidence="1" id="KW-1133">Transmembrane helix</keyword>
<feature type="transmembrane region" description="Helical" evidence="1">
    <location>
        <begin position="261"/>
        <end position="281"/>
    </location>
</feature>
<feature type="transmembrane region" description="Helical" evidence="1">
    <location>
        <begin position="55"/>
        <end position="76"/>
    </location>
</feature>
<protein>
    <submittedName>
        <fullName evidence="2">Uncharacterized protein</fullName>
    </submittedName>
</protein>
<evidence type="ECO:0000313" key="3">
    <source>
        <dbReference type="Proteomes" id="UP000028523"/>
    </source>
</evidence>
<reference evidence="2 3" key="1">
    <citation type="journal article" date="2014" name="PLoS ONE">
        <title>Reduction of Hydrogen Peroxide Accumulation and Toxicity by a Catalase from Mycoplasma iowae.</title>
        <authorList>
            <person name="Pritchard R.E."/>
            <person name="Prassinos A.J."/>
            <person name="Osborne J.D."/>
            <person name="Raviv Z."/>
            <person name="Balish M.F."/>
        </authorList>
    </citation>
    <scope>NUCLEOTIDE SEQUENCE [LARGE SCALE GENOMIC DNA]</scope>
    <source>
        <strain evidence="2 3">DK-CPA</strain>
    </source>
</reference>
<feature type="transmembrane region" description="Helical" evidence="1">
    <location>
        <begin position="225"/>
        <end position="249"/>
    </location>
</feature>
<sequence>MSKNIEYMFLRFNKLKLPLYIYFLPIVGLIIFNSIMQSWFININNKLDKKLWRPIPYCIVFMSIPVVAIGFFIGFFDNPLPLYIYISAYWGLTITFTPLFIFLIKKRMYKIYLKNKDLDIDLTNWTFEEGKNNFFKNMTENVFKPGNLFLRYYKTYIDDINYLDESYSNVRVRKYFLARNIGTIRTGGVTFSGFGFVICPMNYISLLESGKFLLDVDCEFYRKKIFCWFSTITRFILCSFSIFSLPISFNKLIYDLNDSNILFFLISISISIILLIFLFIINSKSFFDVRKSVKYNNEVK</sequence>
<feature type="transmembrane region" description="Helical" evidence="1">
    <location>
        <begin position="82"/>
        <end position="104"/>
    </location>
</feature>
<evidence type="ECO:0000313" key="2">
    <source>
        <dbReference type="EMBL" id="KFB07526.1"/>
    </source>
</evidence>
<proteinExistence type="predicted"/>